<feature type="transmembrane region" description="Helical" evidence="1">
    <location>
        <begin position="20"/>
        <end position="42"/>
    </location>
</feature>
<evidence type="ECO:0000256" key="1">
    <source>
        <dbReference type="SAM" id="Phobius"/>
    </source>
</evidence>
<evidence type="ECO:0000313" key="3">
    <source>
        <dbReference type="Proteomes" id="UP000070080"/>
    </source>
</evidence>
<accession>A0A133Y6D3</accession>
<organism evidence="2 3">
    <name type="scientific">Amygdalobacter nucleatus</name>
    <dbReference type="NCBI Taxonomy" id="3029274"/>
    <lineage>
        <taxon>Bacteria</taxon>
        <taxon>Bacillati</taxon>
        <taxon>Bacillota</taxon>
        <taxon>Clostridia</taxon>
        <taxon>Eubacteriales</taxon>
        <taxon>Oscillospiraceae</taxon>
        <taxon>Amygdalobacter</taxon>
    </lineage>
</organism>
<feature type="transmembrane region" description="Helical" evidence="1">
    <location>
        <begin position="87"/>
        <end position="109"/>
    </location>
</feature>
<protein>
    <submittedName>
        <fullName evidence="2">Uncharacterized protein</fullName>
    </submittedName>
</protein>
<keyword evidence="3" id="KW-1185">Reference proteome</keyword>
<keyword evidence="1" id="KW-0472">Membrane</keyword>
<dbReference type="AlphaFoldDB" id="A0A133Y6D3"/>
<gene>
    <name evidence="2" type="ORF">HMPREF1872_01489</name>
</gene>
<keyword evidence="1" id="KW-1133">Transmembrane helix</keyword>
<comment type="caution">
    <text evidence="2">The sequence shown here is derived from an EMBL/GenBank/DDBJ whole genome shotgun (WGS) entry which is preliminary data.</text>
</comment>
<dbReference type="EMBL" id="LSCV01000046">
    <property type="protein sequence ID" value="KXB38769.1"/>
    <property type="molecule type" value="Genomic_DNA"/>
</dbReference>
<keyword evidence="1" id="KW-0812">Transmembrane</keyword>
<proteinExistence type="predicted"/>
<name>A0A133Y6D3_9FIRM</name>
<sequence length="111" mass="12950">MIGHDDLNDLLLRWDYMSIMLQILGYALLAVCLLSMLAVYVAGKIRKRFNLHLKLNEKELDNLAKFDAEKRAKYEELLLDLKLKRNFLLFAASVGGLSWICFILLHYVYNI</sequence>
<evidence type="ECO:0000313" key="2">
    <source>
        <dbReference type="EMBL" id="KXB38769.1"/>
    </source>
</evidence>
<dbReference type="Proteomes" id="UP000070080">
    <property type="component" value="Unassembled WGS sequence"/>
</dbReference>
<dbReference type="STRING" id="1497955.HMPREF1872_01489"/>
<reference evidence="3" key="1">
    <citation type="submission" date="2016-01" db="EMBL/GenBank/DDBJ databases">
        <authorList>
            <person name="Mitreva M."/>
            <person name="Pepin K.H."/>
            <person name="Mihindukulasuriya K.A."/>
            <person name="Fulton R."/>
            <person name="Fronick C."/>
            <person name="O'Laughlin M."/>
            <person name="Miner T."/>
            <person name="Herter B."/>
            <person name="Rosa B.A."/>
            <person name="Cordes M."/>
            <person name="Tomlinson C."/>
            <person name="Wollam A."/>
            <person name="Palsikar V.B."/>
            <person name="Mardis E.R."/>
            <person name="Wilson R.K."/>
        </authorList>
    </citation>
    <scope>NUCLEOTIDE SEQUENCE [LARGE SCALE GENOMIC DNA]</scope>
    <source>
        <strain evidence="3">KA00274</strain>
    </source>
</reference>